<accession>A0A948X002</accession>
<dbReference type="SUPFAM" id="SSF53474">
    <property type="entry name" value="alpha/beta-Hydrolases"/>
    <property type="match status" value="1"/>
</dbReference>
<dbReference type="InterPro" id="IPR010315">
    <property type="entry name" value="DUF915_hydro-like"/>
</dbReference>
<dbReference type="AlphaFoldDB" id="A0A948X002"/>
<reference evidence="1" key="2">
    <citation type="submission" date="2021-04" db="EMBL/GenBank/DDBJ databases">
        <authorList>
            <person name="Gilroy R."/>
        </authorList>
    </citation>
    <scope>NUCLEOTIDE SEQUENCE</scope>
    <source>
        <strain evidence="1">F6-6636</strain>
    </source>
</reference>
<sequence>MLNIPTLLIHGYASDLTAEQPLINQLQQAQAHLVLKILINSDNHFQITQFANLIRQHALIAVGFADNRQYDILQSAAQLHALLRLLYQKYHLRGVNCIAHSRGNQVVMAEWLYYQHQQCSRLVKYVALGGNFNGTLHYDEPLDNRIVKCKPAKMTTTYQRLLTWRHSLTMNDKLQVLNIYGDLGNGDDHQVSVTSARSLHYLLRNHLITYQELMLALTHQQLFTAKQSAQAITNFLWN</sequence>
<evidence type="ECO:0000313" key="1">
    <source>
        <dbReference type="EMBL" id="MBU3852149.1"/>
    </source>
</evidence>
<dbReference type="GO" id="GO:0016787">
    <property type="term" value="F:hydrolase activity"/>
    <property type="evidence" value="ECO:0007669"/>
    <property type="project" value="UniProtKB-KW"/>
</dbReference>
<protein>
    <submittedName>
        <fullName evidence="1">Alpha/beta hydrolase</fullName>
    </submittedName>
</protein>
<dbReference type="Proteomes" id="UP000777303">
    <property type="component" value="Unassembled WGS sequence"/>
</dbReference>
<dbReference type="Pfam" id="PF06028">
    <property type="entry name" value="DUF915"/>
    <property type="match status" value="1"/>
</dbReference>
<keyword evidence="1" id="KW-0378">Hydrolase</keyword>
<organism evidence="1 2">
    <name type="scientific">Candidatus Paralactobacillus gallistercoris</name>
    <dbReference type="NCBI Taxonomy" id="2838724"/>
    <lineage>
        <taxon>Bacteria</taxon>
        <taxon>Bacillati</taxon>
        <taxon>Bacillota</taxon>
        <taxon>Bacilli</taxon>
        <taxon>Lactobacillales</taxon>
        <taxon>Lactobacillaceae</taxon>
        <taxon>Lactobacillus</taxon>
    </lineage>
</organism>
<evidence type="ECO:0000313" key="2">
    <source>
        <dbReference type="Proteomes" id="UP000777303"/>
    </source>
</evidence>
<proteinExistence type="predicted"/>
<comment type="caution">
    <text evidence="1">The sequence shown here is derived from an EMBL/GenBank/DDBJ whole genome shotgun (WGS) entry which is preliminary data.</text>
</comment>
<gene>
    <name evidence="1" type="ORF">H9901_05570</name>
</gene>
<dbReference type="EMBL" id="JAHLFS010000064">
    <property type="protein sequence ID" value="MBU3852149.1"/>
    <property type="molecule type" value="Genomic_DNA"/>
</dbReference>
<dbReference type="InterPro" id="IPR029058">
    <property type="entry name" value="AB_hydrolase_fold"/>
</dbReference>
<name>A0A948X002_9LACO</name>
<reference evidence="1" key="1">
    <citation type="journal article" date="2021" name="PeerJ">
        <title>Extensive microbial diversity within the chicken gut microbiome revealed by metagenomics and culture.</title>
        <authorList>
            <person name="Gilroy R."/>
            <person name="Ravi A."/>
            <person name="Getino M."/>
            <person name="Pursley I."/>
            <person name="Horton D.L."/>
            <person name="Alikhan N.F."/>
            <person name="Baker D."/>
            <person name="Gharbi K."/>
            <person name="Hall N."/>
            <person name="Watson M."/>
            <person name="Adriaenssens E.M."/>
            <person name="Foster-Nyarko E."/>
            <person name="Jarju S."/>
            <person name="Secka A."/>
            <person name="Antonio M."/>
            <person name="Oren A."/>
            <person name="Chaudhuri R.R."/>
            <person name="La Ragione R."/>
            <person name="Hildebrand F."/>
            <person name="Pallen M.J."/>
        </authorList>
    </citation>
    <scope>NUCLEOTIDE SEQUENCE</scope>
    <source>
        <strain evidence="1">F6-6636</strain>
    </source>
</reference>
<dbReference type="Gene3D" id="3.40.50.1820">
    <property type="entry name" value="alpha/beta hydrolase"/>
    <property type="match status" value="1"/>
</dbReference>